<dbReference type="AlphaFoldDB" id="K1QKU0"/>
<organism evidence="1">
    <name type="scientific">Magallana gigas</name>
    <name type="common">Pacific oyster</name>
    <name type="synonym">Crassostrea gigas</name>
    <dbReference type="NCBI Taxonomy" id="29159"/>
    <lineage>
        <taxon>Eukaryota</taxon>
        <taxon>Metazoa</taxon>
        <taxon>Spiralia</taxon>
        <taxon>Lophotrochozoa</taxon>
        <taxon>Mollusca</taxon>
        <taxon>Bivalvia</taxon>
        <taxon>Autobranchia</taxon>
        <taxon>Pteriomorphia</taxon>
        <taxon>Ostreida</taxon>
        <taxon>Ostreoidea</taxon>
        <taxon>Ostreidae</taxon>
        <taxon>Magallana</taxon>
    </lineage>
</organism>
<dbReference type="EMBL" id="JH818311">
    <property type="protein sequence ID" value="EKC34448.1"/>
    <property type="molecule type" value="Genomic_DNA"/>
</dbReference>
<dbReference type="PROSITE" id="PS51705">
    <property type="entry name" value="G_HFLX"/>
    <property type="match status" value="1"/>
</dbReference>
<dbReference type="Gene3D" id="3.40.50.300">
    <property type="entry name" value="P-loop containing nucleotide triphosphate hydrolases"/>
    <property type="match status" value="1"/>
</dbReference>
<dbReference type="Pfam" id="PF01926">
    <property type="entry name" value="MMR_HSR1"/>
    <property type="match status" value="1"/>
</dbReference>
<dbReference type="GO" id="GO:0005737">
    <property type="term" value="C:cytoplasm"/>
    <property type="evidence" value="ECO:0007669"/>
    <property type="project" value="TreeGrafter"/>
</dbReference>
<proteinExistence type="predicted"/>
<protein>
    <submittedName>
        <fullName evidence="1">Putative GTP-binding protein 6</fullName>
    </submittedName>
</protein>
<dbReference type="InterPro" id="IPR027417">
    <property type="entry name" value="P-loop_NTPase"/>
</dbReference>
<dbReference type="InterPro" id="IPR016496">
    <property type="entry name" value="GTPase_HflX"/>
</dbReference>
<dbReference type="InterPro" id="IPR006073">
    <property type="entry name" value="GTP-bd"/>
</dbReference>
<evidence type="ECO:0000313" key="1">
    <source>
        <dbReference type="EMBL" id="EKC34448.1"/>
    </source>
</evidence>
<dbReference type="HOGENOM" id="CLU_109517_0_0_1"/>
<reference evidence="1" key="1">
    <citation type="journal article" date="2012" name="Nature">
        <title>The oyster genome reveals stress adaptation and complexity of shell formation.</title>
        <authorList>
            <person name="Zhang G."/>
            <person name="Fang X."/>
            <person name="Guo X."/>
            <person name="Li L."/>
            <person name="Luo R."/>
            <person name="Xu F."/>
            <person name="Yang P."/>
            <person name="Zhang L."/>
            <person name="Wang X."/>
            <person name="Qi H."/>
            <person name="Xiong Z."/>
            <person name="Que H."/>
            <person name="Xie Y."/>
            <person name="Holland P.W."/>
            <person name="Paps J."/>
            <person name="Zhu Y."/>
            <person name="Wu F."/>
            <person name="Chen Y."/>
            <person name="Wang J."/>
            <person name="Peng C."/>
            <person name="Meng J."/>
            <person name="Yang L."/>
            <person name="Liu J."/>
            <person name="Wen B."/>
            <person name="Zhang N."/>
            <person name="Huang Z."/>
            <person name="Zhu Q."/>
            <person name="Feng Y."/>
            <person name="Mount A."/>
            <person name="Hedgecock D."/>
            <person name="Xu Z."/>
            <person name="Liu Y."/>
            <person name="Domazet-Loso T."/>
            <person name="Du Y."/>
            <person name="Sun X."/>
            <person name="Zhang S."/>
            <person name="Liu B."/>
            <person name="Cheng P."/>
            <person name="Jiang X."/>
            <person name="Li J."/>
            <person name="Fan D."/>
            <person name="Wang W."/>
            <person name="Fu W."/>
            <person name="Wang T."/>
            <person name="Wang B."/>
            <person name="Zhang J."/>
            <person name="Peng Z."/>
            <person name="Li Y."/>
            <person name="Li N."/>
            <person name="Wang J."/>
            <person name="Chen M."/>
            <person name="He Y."/>
            <person name="Tan F."/>
            <person name="Song X."/>
            <person name="Zheng Q."/>
            <person name="Huang R."/>
            <person name="Yang H."/>
            <person name="Du X."/>
            <person name="Chen L."/>
            <person name="Yang M."/>
            <person name="Gaffney P.M."/>
            <person name="Wang S."/>
            <person name="Luo L."/>
            <person name="She Z."/>
            <person name="Ming Y."/>
            <person name="Huang W."/>
            <person name="Zhang S."/>
            <person name="Huang B."/>
            <person name="Zhang Y."/>
            <person name="Qu T."/>
            <person name="Ni P."/>
            <person name="Miao G."/>
            <person name="Wang J."/>
            <person name="Wang Q."/>
            <person name="Steinberg C.E."/>
            <person name="Wang H."/>
            <person name="Li N."/>
            <person name="Qian L."/>
            <person name="Zhang G."/>
            <person name="Li Y."/>
            <person name="Yang H."/>
            <person name="Liu X."/>
            <person name="Wang J."/>
            <person name="Yin Y."/>
            <person name="Wang J."/>
        </authorList>
    </citation>
    <scope>NUCLEOTIDE SEQUENCE [LARGE SCALE GENOMIC DNA]</scope>
    <source>
        <strain evidence="1">05x7-T-G4-1.051#20</strain>
    </source>
</reference>
<dbReference type="PANTHER" id="PTHR10229:SF0">
    <property type="entry name" value="GTP-BINDING PROTEIN 6-RELATED"/>
    <property type="match status" value="1"/>
</dbReference>
<dbReference type="InParanoid" id="K1QKU0"/>
<name>K1QKU0_MAGGI</name>
<dbReference type="SUPFAM" id="SSF52540">
    <property type="entry name" value="P-loop containing nucleoside triphosphate hydrolases"/>
    <property type="match status" value="1"/>
</dbReference>
<dbReference type="GO" id="GO:0005525">
    <property type="term" value="F:GTP binding"/>
    <property type="evidence" value="ECO:0007669"/>
    <property type="project" value="InterPro"/>
</dbReference>
<dbReference type="PANTHER" id="PTHR10229">
    <property type="entry name" value="GTP-BINDING PROTEIN HFLX"/>
    <property type="match status" value="1"/>
</dbReference>
<dbReference type="InterPro" id="IPR030394">
    <property type="entry name" value="G_HFLX_dom"/>
</dbReference>
<sequence length="220" mass="25361">MCLEDEKGDNHYSEQAILMAPLDGKKINLAPRPPNYSSVKRVHWFIHFHSGEWQIQGRLEQINEGQHDHVTGKMHYVVSGGFRFTYIQKRHALVAERERRLRGELEKVRQQREVLRQNRINQQYPTVAVVGYTNCGKTTLIKALTEDESLTPENRLFATLDVTVHQAFLKNMKVLLIDTVGFISDIPKTLMEAFSATLEDALIAVSHMYPILEKSDQYNL</sequence>
<accession>K1QKU0</accession>
<gene>
    <name evidence="1" type="ORF">CGI_10012727</name>
</gene>
<dbReference type="GO" id="GO:0043022">
    <property type="term" value="F:ribosome binding"/>
    <property type="evidence" value="ECO:0007669"/>
    <property type="project" value="TreeGrafter"/>
</dbReference>